<feature type="compositionally biased region" description="Basic residues" evidence="1">
    <location>
        <begin position="304"/>
        <end position="313"/>
    </location>
</feature>
<feature type="compositionally biased region" description="Low complexity" evidence="1">
    <location>
        <begin position="274"/>
        <end position="284"/>
    </location>
</feature>
<dbReference type="InterPro" id="IPR013087">
    <property type="entry name" value="Znf_C2H2_type"/>
</dbReference>
<feature type="region of interest" description="Disordered" evidence="1">
    <location>
        <begin position="220"/>
        <end position="339"/>
    </location>
</feature>
<feature type="compositionally biased region" description="Basic and acidic residues" evidence="1">
    <location>
        <begin position="247"/>
        <end position="261"/>
    </location>
</feature>
<evidence type="ECO:0000259" key="2">
    <source>
        <dbReference type="SMART" id="SM00355"/>
    </source>
</evidence>
<evidence type="ECO:0000256" key="1">
    <source>
        <dbReference type="SAM" id="MobiDB-lite"/>
    </source>
</evidence>
<evidence type="ECO:0000313" key="4">
    <source>
        <dbReference type="Proteomes" id="UP000799766"/>
    </source>
</evidence>
<proteinExistence type="predicted"/>
<dbReference type="GO" id="GO:0003700">
    <property type="term" value="F:DNA-binding transcription factor activity"/>
    <property type="evidence" value="ECO:0007669"/>
    <property type="project" value="InterPro"/>
</dbReference>
<sequence>MAIETCSAFSDLPQIELYAQDERAYGSGSVGPLPWTWEHHRMNGMQRFMSESSFQSGLRYDDPGTLHGSQQICPLFDFKRPHEPTGPWPDPFRSCSPDRATISSSQNSVGPHHHDEASPADLSSPRSPFKMPDYSAAIHHLSAFPESVSSYRYAPDSACGGGDCIALAQIQHYPDECPEPIEELKLDEYPEPESEYYSEPHLQFHSNVDIAEDVKCVHPDEGLGESIHDAESQLSSRSDVDEVDDMVVGHDDPDSDQEYKPRSPTTKRGRRRASNSSTNSGKGTSNKRNHGRKASGGTNGPTHRVVKTKKAKASNHGSGIGSSAAVGTSGANGESSVTNSSGNNAASFALRPFPCTLAQYGCESTFTSKNEWKRHVSTQHIKLGYWRCDLCRDSASSNPNDFNRKDLFTQHLRRMHFRPAESSGSSSKSIATTTAVVSEDNLSQHQTRCYRRLRAPPQRSACLFCSDKFESWDERMEHVGKHMETFRKRNQAVPELATWNEDPDLHDYLEHQGLVVANINGKLTLGDGVPLDEK</sequence>
<name>A0A6A6P7R8_9PEZI</name>
<dbReference type="AlphaFoldDB" id="A0A6A6P7R8"/>
<feature type="compositionally biased region" description="Basic and acidic residues" evidence="1">
    <location>
        <begin position="220"/>
        <end position="231"/>
    </location>
</feature>
<dbReference type="Gene3D" id="3.30.160.60">
    <property type="entry name" value="Classic Zinc Finger"/>
    <property type="match status" value="1"/>
</dbReference>
<gene>
    <name evidence="3" type="ORF">BDY21DRAFT_361802</name>
</gene>
<feature type="compositionally biased region" description="Polar residues" evidence="1">
    <location>
        <begin position="325"/>
        <end position="339"/>
    </location>
</feature>
<dbReference type="OrthoDB" id="5388486at2759"/>
<feature type="domain" description="C2H2-type" evidence="2">
    <location>
        <begin position="353"/>
        <end position="380"/>
    </location>
</feature>
<keyword evidence="4" id="KW-1185">Reference proteome</keyword>
<feature type="domain" description="C2H2-type" evidence="2">
    <location>
        <begin position="386"/>
        <end position="416"/>
    </location>
</feature>
<dbReference type="Proteomes" id="UP000799766">
    <property type="component" value="Unassembled WGS sequence"/>
</dbReference>
<protein>
    <recommendedName>
        <fullName evidence="2">C2H2-type domain-containing protein</fullName>
    </recommendedName>
</protein>
<organism evidence="3 4">
    <name type="scientific">Lineolata rhizophorae</name>
    <dbReference type="NCBI Taxonomy" id="578093"/>
    <lineage>
        <taxon>Eukaryota</taxon>
        <taxon>Fungi</taxon>
        <taxon>Dikarya</taxon>
        <taxon>Ascomycota</taxon>
        <taxon>Pezizomycotina</taxon>
        <taxon>Dothideomycetes</taxon>
        <taxon>Dothideomycetes incertae sedis</taxon>
        <taxon>Lineolatales</taxon>
        <taxon>Lineolataceae</taxon>
        <taxon>Lineolata</taxon>
    </lineage>
</organism>
<evidence type="ECO:0000313" key="3">
    <source>
        <dbReference type="EMBL" id="KAF2459919.1"/>
    </source>
</evidence>
<dbReference type="PANTHER" id="PTHR23225">
    <property type="entry name" value="ZINC FINGER PROTEIN"/>
    <property type="match status" value="1"/>
</dbReference>
<reference evidence="3" key="1">
    <citation type="journal article" date="2020" name="Stud. Mycol.">
        <title>101 Dothideomycetes genomes: a test case for predicting lifestyles and emergence of pathogens.</title>
        <authorList>
            <person name="Haridas S."/>
            <person name="Albert R."/>
            <person name="Binder M."/>
            <person name="Bloem J."/>
            <person name="Labutti K."/>
            <person name="Salamov A."/>
            <person name="Andreopoulos B."/>
            <person name="Baker S."/>
            <person name="Barry K."/>
            <person name="Bills G."/>
            <person name="Bluhm B."/>
            <person name="Cannon C."/>
            <person name="Castanera R."/>
            <person name="Culley D."/>
            <person name="Daum C."/>
            <person name="Ezra D."/>
            <person name="Gonzalez J."/>
            <person name="Henrissat B."/>
            <person name="Kuo A."/>
            <person name="Liang C."/>
            <person name="Lipzen A."/>
            <person name="Lutzoni F."/>
            <person name="Magnuson J."/>
            <person name="Mondo S."/>
            <person name="Nolan M."/>
            <person name="Ohm R."/>
            <person name="Pangilinan J."/>
            <person name="Park H.-J."/>
            <person name="Ramirez L."/>
            <person name="Alfaro M."/>
            <person name="Sun H."/>
            <person name="Tritt A."/>
            <person name="Yoshinaga Y."/>
            <person name="Zwiers L.-H."/>
            <person name="Turgeon B."/>
            <person name="Goodwin S."/>
            <person name="Spatafora J."/>
            <person name="Crous P."/>
            <person name="Grigoriev I."/>
        </authorList>
    </citation>
    <scope>NUCLEOTIDE SEQUENCE</scope>
    <source>
        <strain evidence="3">ATCC 16933</strain>
    </source>
</reference>
<feature type="domain" description="C2H2-type" evidence="2">
    <location>
        <begin position="460"/>
        <end position="482"/>
    </location>
</feature>
<dbReference type="EMBL" id="MU001674">
    <property type="protein sequence ID" value="KAF2459919.1"/>
    <property type="molecule type" value="Genomic_DNA"/>
</dbReference>
<feature type="region of interest" description="Disordered" evidence="1">
    <location>
        <begin position="86"/>
        <end position="128"/>
    </location>
</feature>
<dbReference type="PANTHER" id="PTHR23225:SF2">
    <property type="entry name" value="AT09679P-RELATED"/>
    <property type="match status" value="1"/>
</dbReference>
<accession>A0A6A6P7R8</accession>
<dbReference type="SMART" id="SM00355">
    <property type="entry name" value="ZnF_C2H2"/>
    <property type="match status" value="3"/>
</dbReference>
<dbReference type="InterPro" id="IPR039970">
    <property type="entry name" value="TF_Grauzone"/>
</dbReference>